<dbReference type="PANTHER" id="PTHR18860">
    <property type="entry name" value="14-3-3 PROTEIN"/>
    <property type="match status" value="1"/>
</dbReference>
<sequence length="233" mass="26834">MTSFAIHKQIEYELWKVLITKKVAKKETLDKSKINDCLSPFRVIMREKCLAWEVLNGACDSDEKLMESYKIIIMDEMKQHCNETIATVDQLLLVADNTESKVRCWKMAGDFCRAISRRETRNAESWTTRCKQYYETAWDMAQNSLCACDHVLLEVALSLSKLYYDSGQVQEACKLAYDARVAAIEDIFNCREDALSRGATFCGGPPAPFYDLEECLRCWTGEESNENEHQDEE</sequence>
<proteinExistence type="inferred from homology"/>
<evidence type="ECO:0000259" key="2">
    <source>
        <dbReference type="Pfam" id="PF00244"/>
    </source>
</evidence>
<dbReference type="PRINTS" id="PR00305">
    <property type="entry name" value="1433ZETA"/>
</dbReference>
<dbReference type="EMBL" id="ASPP01024211">
    <property type="protein sequence ID" value="ETO09245.1"/>
    <property type="molecule type" value="Genomic_DNA"/>
</dbReference>
<evidence type="ECO:0000256" key="1">
    <source>
        <dbReference type="ARBA" id="ARBA00006141"/>
    </source>
</evidence>
<evidence type="ECO:0000313" key="4">
    <source>
        <dbReference type="Proteomes" id="UP000023152"/>
    </source>
</evidence>
<protein>
    <recommendedName>
        <fullName evidence="2">14-3-3 domain-containing protein</fullName>
    </recommendedName>
</protein>
<dbReference type="Gene3D" id="1.20.190.20">
    <property type="entry name" value="14-3-3 domain"/>
    <property type="match status" value="1"/>
</dbReference>
<dbReference type="InterPro" id="IPR000308">
    <property type="entry name" value="14-3-3"/>
</dbReference>
<reference evidence="3 4" key="1">
    <citation type="journal article" date="2013" name="Curr. Biol.">
        <title>The Genome of the Foraminiferan Reticulomyxa filosa.</title>
        <authorList>
            <person name="Glockner G."/>
            <person name="Hulsmann N."/>
            <person name="Schleicher M."/>
            <person name="Noegel A.A."/>
            <person name="Eichinger L."/>
            <person name="Gallinger C."/>
            <person name="Pawlowski J."/>
            <person name="Sierra R."/>
            <person name="Euteneuer U."/>
            <person name="Pillet L."/>
            <person name="Moustafa A."/>
            <person name="Platzer M."/>
            <person name="Groth M."/>
            <person name="Szafranski K."/>
            <person name="Schliwa M."/>
        </authorList>
    </citation>
    <scope>NUCLEOTIDE SEQUENCE [LARGE SCALE GENOMIC DNA]</scope>
</reference>
<comment type="similarity">
    <text evidence="1">Belongs to the 14-3-3 family.</text>
</comment>
<keyword evidence="4" id="KW-1185">Reference proteome</keyword>
<dbReference type="InterPro" id="IPR036815">
    <property type="entry name" value="14-3-3_dom_sf"/>
</dbReference>
<name>X6M894_RETFI</name>
<dbReference type="AlphaFoldDB" id="X6M894"/>
<accession>X6M894</accession>
<dbReference type="SUPFAM" id="SSF48445">
    <property type="entry name" value="14-3-3 protein"/>
    <property type="match status" value="1"/>
</dbReference>
<comment type="caution">
    <text evidence="3">The sequence shown here is derived from an EMBL/GenBank/DDBJ whole genome shotgun (WGS) entry which is preliminary data.</text>
</comment>
<organism evidence="3 4">
    <name type="scientific">Reticulomyxa filosa</name>
    <dbReference type="NCBI Taxonomy" id="46433"/>
    <lineage>
        <taxon>Eukaryota</taxon>
        <taxon>Sar</taxon>
        <taxon>Rhizaria</taxon>
        <taxon>Retaria</taxon>
        <taxon>Foraminifera</taxon>
        <taxon>Monothalamids</taxon>
        <taxon>Reticulomyxidae</taxon>
        <taxon>Reticulomyxa</taxon>
    </lineage>
</organism>
<evidence type="ECO:0000313" key="3">
    <source>
        <dbReference type="EMBL" id="ETO09245.1"/>
    </source>
</evidence>
<gene>
    <name evidence="3" type="ORF">RFI_28142</name>
</gene>
<dbReference type="Pfam" id="PF00244">
    <property type="entry name" value="14-3-3"/>
    <property type="match status" value="1"/>
</dbReference>
<feature type="domain" description="14-3-3" evidence="2">
    <location>
        <begin position="21"/>
        <end position="194"/>
    </location>
</feature>
<dbReference type="InterPro" id="IPR023410">
    <property type="entry name" value="14-3-3_domain"/>
</dbReference>
<dbReference type="Proteomes" id="UP000023152">
    <property type="component" value="Unassembled WGS sequence"/>
</dbReference>
<dbReference type="TCDB" id="8.A.98.1.7">
    <property type="family name" value="the 14-3-3 protein (14-3-3) family"/>
</dbReference>